<dbReference type="Pfam" id="PF13831">
    <property type="entry name" value="PHD_2"/>
    <property type="match status" value="1"/>
</dbReference>
<gene>
    <name evidence="11" type="ORF">SPSK_02153</name>
</gene>
<dbReference type="RefSeq" id="XP_016589092.1">
    <property type="nucleotide sequence ID" value="XM_016729030.1"/>
</dbReference>
<feature type="region of interest" description="Disordered" evidence="8">
    <location>
        <begin position="1368"/>
        <end position="1423"/>
    </location>
</feature>
<proteinExistence type="predicted"/>
<keyword evidence="6" id="KW-0539">Nucleus</keyword>
<keyword evidence="5" id="KW-0862">Zinc</keyword>
<keyword evidence="4 7" id="KW-0863">Zinc-finger</keyword>
<feature type="region of interest" description="Disordered" evidence="8">
    <location>
        <begin position="1"/>
        <end position="119"/>
    </location>
</feature>
<dbReference type="PANTHER" id="PTHR13793:SF107">
    <property type="entry name" value="BROMODOMAIN-CONTAINING PROTEIN HOMOLOG"/>
    <property type="match status" value="1"/>
</dbReference>
<dbReference type="PROSITE" id="PS01359">
    <property type="entry name" value="ZF_PHD_1"/>
    <property type="match status" value="1"/>
</dbReference>
<feature type="compositionally biased region" description="Low complexity" evidence="8">
    <location>
        <begin position="222"/>
        <end position="238"/>
    </location>
</feature>
<feature type="domain" description="PHD-type" evidence="10">
    <location>
        <begin position="575"/>
        <end position="694"/>
    </location>
</feature>
<feature type="compositionally biased region" description="Low complexity" evidence="8">
    <location>
        <begin position="1"/>
        <end position="11"/>
    </location>
</feature>
<dbReference type="GO" id="GO:0005634">
    <property type="term" value="C:nucleus"/>
    <property type="evidence" value="ECO:0007669"/>
    <property type="project" value="UniProtKB-SubCell"/>
</dbReference>
<dbReference type="SUPFAM" id="SSF57903">
    <property type="entry name" value="FYVE/PHD zinc finger"/>
    <property type="match status" value="1"/>
</dbReference>
<dbReference type="PROSITE" id="PS50016">
    <property type="entry name" value="ZF_PHD_2"/>
    <property type="match status" value="1"/>
</dbReference>
<dbReference type="InterPro" id="IPR019787">
    <property type="entry name" value="Znf_PHD-finger"/>
</dbReference>
<dbReference type="EMBL" id="AXCR01000006">
    <property type="protein sequence ID" value="KJR86416.1"/>
    <property type="molecule type" value="Genomic_DNA"/>
</dbReference>
<protein>
    <submittedName>
        <fullName evidence="11">NuA3 HAT complex component NTO1</fullName>
    </submittedName>
</protein>
<evidence type="ECO:0000256" key="4">
    <source>
        <dbReference type="ARBA" id="ARBA00022771"/>
    </source>
</evidence>
<sequence length="1423" mass="151092">MAAAPSTPRRTSTGRRRGRPPGSTNASRAARMAVASSEPPPKRRKYIPGGPGGGGRFVDEDGNVTYVVRGAPRASPGGAGGGGGSRSATAPRRAPAVRAPKPPASSPILPRRERSTRTRIAVSRYEPDDEEQFSSAAAVAAAVVQSEGYKPREERGWEEFHPNLDIETTFMVFPSEEVDGTAPRPSATATPTAGLSFSGASPFANGGSTSATSHNVGAIATPTLGGTTDTNGGLPNGDANNTLAATSFSTDASQHDLTAASGSPSATSGLPETPLRRRIGRPPRDGLGLGLITYGLSTTPKTPKVLPIHNQTPKEKLDLKLPSYRKTDRILLFEGKTAGRYVDKSMMNVGYQESDVYVRPDPYLIKASDANAEEEIDAYHHHAAAEKSASAGGGGAGSAATEAWGASSSLPTAYGVPGSSVSLVLAGGGAGSNGGVGRVEYDMDEQDDMWLVKLNVQRKAANVEPITREIFEITITKIEKEWHALEKRIPKPNPKPPQTHRPRSSSAAAVNGETQGGEEQDSKCAICDDGDCENTNAIVFCDGCDLAVHQDCYGVPFIPEGQWMCRKCQLIGRGVPTCIFCPNTDGAFKQTNSSKWAHMLCAMWIPETSLGNTTFMEPVMDVEKVPKTRWRLTCYICRQKMGACIQCGNKACYQAFHVTCARRARLYLKMKNSQGNLAILDNSMILKAFCDRHCPADYAKENNVHQATREAKRHYKRTMRGRIWADSRASALQMAATTHALVEHPVDESQMTGARITAALGAAAAAAAHPTLGDDTAMTDATSNAGGDKKKGAAAAAAKPMWRLPSGAPVIPQAVFDIVETALQRFMLRRRREFVAEACRYWTLKREARRGAALLKRLQLQMETFTSMELTRRNFATMGASGQARLERRIEFAESLLADIDRLRGITGDLVERERDKLALATLEQDFVNTCYFPIHQLLAPVIDKASFYDKDKDVFRAGFAALQAKLQKRFYTNTLAFVQDLSTVVRSTINAVLQDDDGKSTPPAEADASTELLANGATPAGGLPAASAATPAAALAEARDRKRLAKRILKAIQPLLEAAVRAEADITRVPPEPLQKELEQLLEASVEIQSASAAAPARSSASAALADDTIMMDRPDDADGDGEAGGLRAAGGQIVVASSSSAAPTQTRGGSTDDERDEKMDLDPVNPVNPVATPRTSTRNKTISIEITTPRSSNLLASGAATLGSLQKASMAGVDANADADADADGEAEDECIGSGKKKEDKEGQETDGGCAPLSGSGLSTANGPLTPPQSHTGSLPGNVAAAPVAIISQDKDNQRPPASVDTLHDGGVLWYLGSFGLEGTTVVEEQWSSGRDAVRLLSEDLTDMDDEELNGLGFDVEDSTITAAAEEAKAVAAPPPPPAPSTRSQHQSQSQNLTVTTPKRRGAAGATTPQRKGVRSSARRR</sequence>
<feature type="region of interest" description="Disordered" evidence="8">
    <location>
        <begin position="1218"/>
        <end position="1279"/>
    </location>
</feature>
<organism evidence="11 12">
    <name type="scientific">Sporothrix schenckii 1099-18</name>
    <dbReference type="NCBI Taxonomy" id="1397361"/>
    <lineage>
        <taxon>Eukaryota</taxon>
        <taxon>Fungi</taxon>
        <taxon>Dikarya</taxon>
        <taxon>Ascomycota</taxon>
        <taxon>Pezizomycotina</taxon>
        <taxon>Sordariomycetes</taxon>
        <taxon>Sordariomycetidae</taxon>
        <taxon>Ophiostomatales</taxon>
        <taxon>Ophiostomataceae</taxon>
        <taxon>Sporothrix</taxon>
    </lineage>
</organism>
<dbReference type="InterPro" id="IPR019542">
    <property type="entry name" value="Enhancer_polycomb-like_N"/>
</dbReference>
<feature type="compositionally biased region" description="Low complexity" evidence="8">
    <location>
        <begin position="86"/>
        <end position="99"/>
    </location>
</feature>
<dbReference type="GeneID" id="27664307"/>
<feature type="compositionally biased region" description="Polar residues" evidence="8">
    <location>
        <begin position="1175"/>
        <end position="1187"/>
    </location>
</feature>
<dbReference type="FunFam" id="3.30.40.10:FF:000007">
    <property type="entry name" value="Bromodomain containing 1, isoform CRA_b"/>
    <property type="match status" value="1"/>
</dbReference>
<feature type="compositionally biased region" description="Low complexity" evidence="8">
    <location>
        <begin position="1092"/>
        <end position="1107"/>
    </location>
</feature>
<feature type="compositionally biased region" description="Polar residues" evidence="8">
    <location>
        <begin position="1258"/>
        <end position="1277"/>
    </location>
</feature>
<dbReference type="InterPro" id="IPR011011">
    <property type="entry name" value="Znf_FYVE_PHD"/>
</dbReference>
<dbReference type="PANTHER" id="PTHR13793">
    <property type="entry name" value="PHD FINGER PROTEINS"/>
    <property type="match status" value="1"/>
</dbReference>
<evidence type="ECO:0000256" key="8">
    <source>
        <dbReference type="SAM" id="MobiDB-lite"/>
    </source>
</evidence>
<feature type="region of interest" description="Disordered" evidence="8">
    <location>
        <begin position="1092"/>
        <end position="1187"/>
    </location>
</feature>
<dbReference type="InterPro" id="IPR034732">
    <property type="entry name" value="EPHD"/>
</dbReference>
<evidence type="ECO:0000259" key="9">
    <source>
        <dbReference type="PROSITE" id="PS50016"/>
    </source>
</evidence>
<feature type="compositionally biased region" description="Basic and acidic residues" evidence="8">
    <location>
        <begin position="1152"/>
        <end position="1163"/>
    </location>
</feature>
<evidence type="ECO:0000256" key="7">
    <source>
        <dbReference type="PROSITE-ProRule" id="PRU00146"/>
    </source>
</evidence>
<dbReference type="GO" id="GO:0006357">
    <property type="term" value="P:regulation of transcription by RNA polymerase II"/>
    <property type="evidence" value="ECO:0007669"/>
    <property type="project" value="TreeGrafter"/>
</dbReference>
<dbReference type="SMART" id="SM00249">
    <property type="entry name" value="PHD"/>
    <property type="match status" value="2"/>
</dbReference>
<feature type="region of interest" description="Disordered" evidence="8">
    <location>
        <begin position="222"/>
        <end position="284"/>
    </location>
</feature>
<dbReference type="VEuPathDB" id="FungiDB:SPSK_02153"/>
<accession>A0A0F2ME37</accession>
<reference evidence="11 12" key="1">
    <citation type="journal article" date="2014" name="BMC Genomics">
        <title>Comparative genomics of the major fungal agents of human and animal Sporotrichosis: Sporothrix schenckii and Sporothrix brasiliensis.</title>
        <authorList>
            <person name="Teixeira M.M."/>
            <person name="de Almeida L.G."/>
            <person name="Kubitschek-Barreira P."/>
            <person name="Alves F.L."/>
            <person name="Kioshima E.S."/>
            <person name="Abadio A.K."/>
            <person name="Fernandes L."/>
            <person name="Derengowski L.S."/>
            <person name="Ferreira K.S."/>
            <person name="Souza R.C."/>
            <person name="Ruiz J.C."/>
            <person name="de Andrade N.C."/>
            <person name="Paes H.C."/>
            <person name="Nicola A.M."/>
            <person name="Albuquerque P."/>
            <person name="Gerber A.L."/>
            <person name="Martins V.P."/>
            <person name="Peconick L.D."/>
            <person name="Neto A.V."/>
            <person name="Chaucanez C.B."/>
            <person name="Silva P.A."/>
            <person name="Cunha O.L."/>
            <person name="de Oliveira F.F."/>
            <person name="dos Santos T.C."/>
            <person name="Barros A.L."/>
            <person name="Soares M.A."/>
            <person name="de Oliveira L.M."/>
            <person name="Marini M.M."/>
            <person name="Villalobos-Duno H."/>
            <person name="Cunha M.M."/>
            <person name="de Hoog S."/>
            <person name="da Silveira J.F."/>
            <person name="Henrissat B."/>
            <person name="Nino-Vega G.A."/>
            <person name="Cisalpino P.S."/>
            <person name="Mora-Montes H.M."/>
            <person name="Almeida S.R."/>
            <person name="Stajich J.E."/>
            <person name="Lopes-Bezerra L.M."/>
            <person name="Vasconcelos A.T."/>
            <person name="Felipe M.S."/>
        </authorList>
    </citation>
    <scope>NUCLEOTIDE SEQUENCE [LARGE SCALE GENOMIC DNA]</scope>
    <source>
        <strain evidence="11 12">1099-18</strain>
    </source>
</reference>
<dbReference type="GO" id="GO:0008270">
    <property type="term" value="F:zinc ion binding"/>
    <property type="evidence" value="ECO:0007669"/>
    <property type="project" value="UniProtKB-KW"/>
</dbReference>
<dbReference type="PROSITE" id="PS51805">
    <property type="entry name" value="EPHD"/>
    <property type="match status" value="1"/>
</dbReference>
<comment type="caution">
    <text evidence="11">The sequence shown here is derived from an EMBL/GenBank/DDBJ whole genome shotgun (WGS) entry which is preliminary data.</text>
</comment>
<dbReference type="Pfam" id="PF13832">
    <property type="entry name" value="zf-HC5HC2H_2"/>
    <property type="match status" value="1"/>
</dbReference>
<feature type="compositionally biased region" description="Basic residues" evidence="8">
    <location>
        <begin position="1414"/>
        <end position="1423"/>
    </location>
</feature>
<feature type="region of interest" description="Disordered" evidence="8">
    <location>
        <begin position="487"/>
        <end position="522"/>
    </location>
</feature>
<evidence type="ECO:0000256" key="5">
    <source>
        <dbReference type="ARBA" id="ARBA00022833"/>
    </source>
</evidence>
<feature type="domain" description="PHD-type" evidence="9">
    <location>
        <begin position="521"/>
        <end position="571"/>
    </location>
</feature>
<feature type="compositionally biased region" description="Polar residues" evidence="8">
    <location>
        <begin position="1137"/>
        <end position="1151"/>
    </location>
</feature>
<keyword evidence="2" id="KW-0479">Metal-binding</keyword>
<dbReference type="InterPro" id="IPR019786">
    <property type="entry name" value="Zinc_finger_PHD-type_CS"/>
</dbReference>
<dbReference type="InterPro" id="IPR050701">
    <property type="entry name" value="Histone_Mod_Regulator"/>
</dbReference>
<reference evidence="11 12" key="2">
    <citation type="journal article" date="2015" name="Eukaryot. Cell">
        <title>Asexual propagation of a virulent clone complex in a human and feline outbreak of sporotrichosis.</title>
        <authorList>
            <person name="Teixeira Mde M."/>
            <person name="Rodrigues A.M."/>
            <person name="Tsui C.K."/>
            <person name="de Almeida L.G."/>
            <person name="Van Diepeningen A.D."/>
            <person name="van den Ende B.G."/>
            <person name="Fernandes G.F."/>
            <person name="Kano R."/>
            <person name="Hamelin R.C."/>
            <person name="Lopes-Bezerra L.M."/>
            <person name="Vasconcelos A.T."/>
            <person name="de Hoog S."/>
            <person name="de Camargo Z.P."/>
            <person name="Felipe M.S."/>
        </authorList>
    </citation>
    <scope>NUCLEOTIDE SEQUENCE [LARGE SCALE GENOMIC DNA]</scope>
    <source>
        <strain evidence="11 12">1099-18</strain>
    </source>
</reference>
<comment type="subcellular location">
    <subcellularLocation>
        <location evidence="1">Nucleus</location>
    </subcellularLocation>
</comment>
<feature type="compositionally biased region" description="Polar residues" evidence="8">
    <location>
        <begin position="239"/>
        <end position="256"/>
    </location>
</feature>
<feature type="compositionally biased region" description="Low complexity" evidence="8">
    <location>
        <begin position="20"/>
        <end position="37"/>
    </location>
</feature>
<name>A0A0F2ME37_SPOSC</name>
<evidence type="ECO:0000313" key="12">
    <source>
        <dbReference type="Proteomes" id="UP000033710"/>
    </source>
</evidence>
<dbReference type="InterPro" id="IPR001965">
    <property type="entry name" value="Znf_PHD"/>
</dbReference>
<evidence type="ECO:0000313" key="11">
    <source>
        <dbReference type="EMBL" id="KJR86416.1"/>
    </source>
</evidence>
<dbReference type="CDD" id="cd15670">
    <property type="entry name" value="ePHD_BRPF"/>
    <property type="match status" value="1"/>
</dbReference>
<keyword evidence="3" id="KW-0677">Repeat</keyword>
<evidence type="ECO:0000256" key="2">
    <source>
        <dbReference type="ARBA" id="ARBA00022723"/>
    </source>
</evidence>
<dbReference type="OrthoDB" id="20839at2759"/>
<dbReference type="InterPro" id="IPR013083">
    <property type="entry name" value="Znf_RING/FYVE/PHD"/>
</dbReference>
<feature type="compositionally biased region" description="Low complexity" evidence="8">
    <location>
        <begin position="257"/>
        <end position="271"/>
    </location>
</feature>
<feature type="compositionally biased region" description="Acidic residues" evidence="8">
    <location>
        <begin position="1219"/>
        <end position="1233"/>
    </location>
</feature>
<dbReference type="CDD" id="cd15492">
    <property type="entry name" value="PHD_BRPF_JADE_like"/>
    <property type="match status" value="1"/>
</dbReference>
<evidence type="ECO:0000256" key="3">
    <source>
        <dbReference type="ARBA" id="ARBA00022737"/>
    </source>
</evidence>
<dbReference type="Proteomes" id="UP000033710">
    <property type="component" value="Unassembled WGS sequence"/>
</dbReference>
<dbReference type="KEGG" id="ssck:SPSK_02153"/>
<feature type="compositionally biased region" description="Polar residues" evidence="8">
    <location>
        <begin position="1383"/>
        <end position="1399"/>
    </location>
</feature>
<dbReference type="Pfam" id="PF10513">
    <property type="entry name" value="EPL1"/>
    <property type="match status" value="1"/>
</dbReference>
<dbReference type="Gene3D" id="3.30.40.10">
    <property type="entry name" value="Zinc/RING finger domain, C3HC4 (zinc finger)"/>
    <property type="match status" value="2"/>
</dbReference>
<evidence type="ECO:0000259" key="10">
    <source>
        <dbReference type="PROSITE" id="PS51805"/>
    </source>
</evidence>
<evidence type="ECO:0000256" key="1">
    <source>
        <dbReference type="ARBA" id="ARBA00004123"/>
    </source>
</evidence>
<evidence type="ECO:0000256" key="6">
    <source>
        <dbReference type="ARBA" id="ARBA00023242"/>
    </source>
</evidence>